<keyword evidence="2" id="KW-0472">Membrane</keyword>
<dbReference type="EMBL" id="ACGC01000052">
    <property type="protein sequence ID" value="EEI82776.1"/>
    <property type="molecule type" value="Genomic_DNA"/>
</dbReference>
<proteinExistence type="predicted"/>
<keyword evidence="2" id="KW-1133">Transmembrane helix</keyword>
<organism evidence="3 4">
    <name type="scientific">Anaerococcus tetradius ATCC 35098</name>
    <dbReference type="NCBI Taxonomy" id="525255"/>
    <lineage>
        <taxon>Bacteria</taxon>
        <taxon>Bacillati</taxon>
        <taxon>Bacillota</taxon>
        <taxon>Tissierellia</taxon>
        <taxon>Tissierellales</taxon>
        <taxon>Peptoniphilaceae</taxon>
        <taxon>Anaerococcus</taxon>
    </lineage>
</organism>
<gene>
    <name evidence="3" type="ORF">HMPREF0077_1091</name>
</gene>
<feature type="compositionally biased region" description="Basic and acidic residues" evidence="1">
    <location>
        <begin position="32"/>
        <end position="70"/>
    </location>
</feature>
<dbReference type="AlphaFoldDB" id="C2CHY1"/>
<feature type="region of interest" description="Disordered" evidence="1">
    <location>
        <begin position="32"/>
        <end position="76"/>
    </location>
</feature>
<evidence type="ECO:0000256" key="1">
    <source>
        <dbReference type="SAM" id="MobiDB-lite"/>
    </source>
</evidence>
<dbReference type="RefSeq" id="WP_004837207.1">
    <property type="nucleotide sequence ID" value="NZ_GG666297.1"/>
</dbReference>
<dbReference type="Proteomes" id="UP000003744">
    <property type="component" value="Unassembled WGS sequence"/>
</dbReference>
<feature type="transmembrane region" description="Helical" evidence="2">
    <location>
        <begin position="16"/>
        <end position="32"/>
    </location>
</feature>
<reference evidence="3 4" key="1">
    <citation type="submission" date="2009-01" db="EMBL/GenBank/DDBJ databases">
        <authorList>
            <person name="Qin X."/>
            <person name="Bachman B."/>
            <person name="Battles P."/>
            <person name="Bell A."/>
            <person name="Bess C."/>
            <person name="Bickham C."/>
            <person name="Chaboub L."/>
            <person name="Chen D."/>
            <person name="Coyle M."/>
            <person name="Deiros D.R."/>
            <person name="Dinh H."/>
            <person name="Forbes L."/>
            <person name="Fowler G."/>
            <person name="Francisco L."/>
            <person name="Fu Q."/>
            <person name="Gubbala S."/>
            <person name="Hale W."/>
            <person name="Han Y."/>
            <person name="Hemphill L."/>
            <person name="Highlander S.K."/>
            <person name="Hirani K."/>
            <person name="Hogues M."/>
            <person name="Jackson L."/>
            <person name="Jakkamsetti A."/>
            <person name="Javaid M."/>
            <person name="Jiang H."/>
            <person name="Korchina V."/>
            <person name="Kovar C."/>
            <person name="Lara F."/>
            <person name="Lee S."/>
            <person name="Mata R."/>
            <person name="Mathew T."/>
            <person name="Moen C."/>
            <person name="Morales K."/>
            <person name="Munidasa M."/>
            <person name="Nazareth L."/>
            <person name="Ngo R."/>
            <person name="Nguyen L."/>
            <person name="Okwuonu G."/>
            <person name="Ongeri F."/>
            <person name="Patil S."/>
            <person name="Petrosino J."/>
            <person name="Pham C."/>
            <person name="Pham P."/>
            <person name="Pu L.-L."/>
            <person name="Puazo M."/>
            <person name="Raj R."/>
            <person name="Reid J."/>
            <person name="Rouhana J."/>
            <person name="Saada N."/>
            <person name="Shang Y."/>
            <person name="Simmons D."/>
            <person name="Thornton R."/>
            <person name="Warren J."/>
            <person name="Weissenberger G."/>
            <person name="Zhang J."/>
            <person name="Zhang L."/>
            <person name="Zhou C."/>
            <person name="Zhu D."/>
            <person name="Muzny D."/>
            <person name="Worley K."/>
            <person name="Gibbs R."/>
        </authorList>
    </citation>
    <scope>NUCLEOTIDE SEQUENCE [LARGE SCALE GENOMIC DNA]</scope>
    <source>
        <strain evidence="3 4">ATCC 35098</strain>
    </source>
</reference>
<evidence type="ECO:0000256" key="2">
    <source>
        <dbReference type="SAM" id="Phobius"/>
    </source>
</evidence>
<evidence type="ECO:0000313" key="4">
    <source>
        <dbReference type="Proteomes" id="UP000003744"/>
    </source>
</evidence>
<protein>
    <submittedName>
        <fullName evidence="3">Uncharacterized protein</fullName>
    </submittedName>
</protein>
<comment type="caution">
    <text evidence="3">The sequence shown here is derived from an EMBL/GenBank/DDBJ whole genome shotgun (WGS) entry which is preliminary data.</text>
</comment>
<evidence type="ECO:0000313" key="3">
    <source>
        <dbReference type="EMBL" id="EEI82776.1"/>
    </source>
</evidence>
<dbReference type="HOGENOM" id="CLU_1308008_0_0_9"/>
<name>C2CHY1_9FIRM</name>
<accession>C2CHY1</accession>
<sequence>MKNSNVEKKPIYKRKWFIVIAALIVIGAIFGPKDKDKKNNSQPAKVEEKQEEVKKEEPKKEEKEEKKEEYAITSDMTDEQKIENILKRVGGEQFESQKIDKSEDGSIRQVTLNTYVDPNTVWDINSAIKQQNIKTINALKLMKENNIKFNYFVLNATSTFTDKYGKDSKSEMMHIYISQEEADKINFEKFQEENLKEISDEYYVHPSANN</sequence>
<keyword evidence="2" id="KW-0812">Transmembrane</keyword>